<proteinExistence type="predicted"/>
<organism evidence="1 2">
    <name type="scientific">Pogonomyrmex barbatus</name>
    <name type="common">red harvester ant</name>
    <dbReference type="NCBI Taxonomy" id="144034"/>
    <lineage>
        <taxon>Eukaryota</taxon>
        <taxon>Metazoa</taxon>
        <taxon>Ecdysozoa</taxon>
        <taxon>Arthropoda</taxon>
        <taxon>Hexapoda</taxon>
        <taxon>Insecta</taxon>
        <taxon>Pterygota</taxon>
        <taxon>Neoptera</taxon>
        <taxon>Endopterygota</taxon>
        <taxon>Hymenoptera</taxon>
        <taxon>Apocrita</taxon>
        <taxon>Aculeata</taxon>
        <taxon>Formicoidea</taxon>
        <taxon>Formicidae</taxon>
        <taxon>Myrmicinae</taxon>
        <taxon>Pogonomyrmex</taxon>
    </lineage>
</organism>
<gene>
    <name evidence="2" type="primary">LOC112552344</name>
</gene>
<dbReference type="GeneID" id="112552344"/>
<evidence type="ECO:0000313" key="1">
    <source>
        <dbReference type="Proteomes" id="UP000504615"/>
    </source>
</evidence>
<reference evidence="2" key="1">
    <citation type="submission" date="2025-08" db="UniProtKB">
        <authorList>
            <consortium name="RefSeq"/>
        </authorList>
    </citation>
    <scope>IDENTIFICATION</scope>
</reference>
<dbReference type="Proteomes" id="UP000504615">
    <property type="component" value="Unplaced"/>
</dbReference>
<feature type="non-terminal residue" evidence="2">
    <location>
        <position position="1"/>
    </location>
</feature>
<keyword evidence="1" id="KW-1185">Reference proteome</keyword>
<evidence type="ECO:0000313" key="2">
    <source>
        <dbReference type="RefSeq" id="XP_025073176.1"/>
    </source>
</evidence>
<protein>
    <submittedName>
        <fullName evidence="2">Uncharacterized protein LOC112552344</fullName>
    </submittedName>
</protein>
<sequence length="186" mass="21364">TDEQRGFFGKIMENVRDHVDVRLVTRWDGRYGAEALIAKPNFHSRSVFDENLMAENSLRKLEVKFNPTYYRYGPGVLAQRIDDGEYVVMISVETRVRTHLDDISLSQIVVSPNYDTSSRKISPRRSMQFLNESSPLGANIFFTYEWSDDVNVLVSLVVHNGIIGAVTTTMHSLLTVYFHTFVCHLR</sequence>
<dbReference type="AlphaFoldDB" id="A0A8N1S3A5"/>
<dbReference type="RefSeq" id="XP_025073176.1">
    <property type="nucleotide sequence ID" value="XM_025217391.1"/>
</dbReference>
<accession>A0A8N1S3A5</accession>
<name>A0A8N1S3A5_9HYME</name>
<dbReference type="OrthoDB" id="6602337at2759"/>